<dbReference type="GO" id="GO:0044778">
    <property type="term" value="P:meiotic DNA integrity checkpoint signaling"/>
    <property type="evidence" value="ECO:0007669"/>
    <property type="project" value="TreeGrafter"/>
</dbReference>
<proteinExistence type="inferred from homology"/>
<gene>
    <name evidence="5" type="ORF">CLODIP_2_CD12156</name>
</gene>
<dbReference type="PANTHER" id="PTHR12900">
    <property type="entry name" value="MITOTIC AND DNA DAMAGE CHECKPOINT PROTEIN HUS1"/>
    <property type="match status" value="1"/>
</dbReference>
<dbReference type="GO" id="GO:0005730">
    <property type="term" value="C:nucleolus"/>
    <property type="evidence" value="ECO:0007669"/>
    <property type="project" value="InterPro"/>
</dbReference>
<protein>
    <recommendedName>
        <fullName evidence="4">Checkpoint protein</fullName>
    </recommendedName>
</protein>
<name>A0A8S1CQ56_9INSE</name>
<dbReference type="GO" id="GO:0000724">
    <property type="term" value="P:double-strand break repair via homologous recombination"/>
    <property type="evidence" value="ECO:0007669"/>
    <property type="project" value="TreeGrafter"/>
</dbReference>
<evidence type="ECO:0000313" key="6">
    <source>
        <dbReference type="Proteomes" id="UP000494165"/>
    </source>
</evidence>
<sequence length="281" mass="30838">MKFRGKMTDAGAVRQLTNLASTLAKMKAASVTLRLSKDLSIFSMCEEAGSGVICWCALEQGQLFTELTLEGATAEHNQICMHLSPALVASALTSSKNALGVANSVKLKLTNKKSPCLTFQIDLPSIGLNPRTCIHDVPITLIPRSEWPLHEHPEVPIPNISIRVSSVKKVRTVIDRLRKLSSKLNIRASSNGDLCLRTETDAGTFATFFQHMPVIQSEDTNDGNVQTVSLWIDAKKIAQLLASDQLNTEYLTLGLIDDRLLHVILTQNDMHLHYLIAAISL</sequence>
<dbReference type="GO" id="GO:0033314">
    <property type="term" value="P:mitotic DNA replication checkpoint signaling"/>
    <property type="evidence" value="ECO:0007669"/>
    <property type="project" value="TreeGrafter"/>
</dbReference>
<evidence type="ECO:0000256" key="2">
    <source>
        <dbReference type="ARBA" id="ARBA00005563"/>
    </source>
</evidence>
<dbReference type="AlphaFoldDB" id="A0A8S1CQ56"/>
<dbReference type="InterPro" id="IPR007150">
    <property type="entry name" value="HUS1/Mec3"/>
</dbReference>
<dbReference type="GO" id="GO:0006289">
    <property type="term" value="P:nucleotide-excision repair"/>
    <property type="evidence" value="ECO:0007669"/>
    <property type="project" value="TreeGrafter"/>
</dbReference>
<dbReference type="Gene3D" id="3.70.10.10">
    <property type="match status" value="1"/>
</dbReference>
<comment type="subcellular location">
    <subcellularLocation>
        <location evidence="1">Nucleus</location>
    </subcellularLocation>
</comment>
<dbReference type="PIRSF" id="PIRSF011312">
    <property type="entry name" value="Cell_cycle_HUS1"/>
    <property type="match status" value="1"/>
</dbReference>
<dbReference type="GO" id="GO:0031573">
    <property type="term" value="P:mitotic intra-S DNA damage checkpoint signaling"/>
    <property type="evidence" value="ECO:0007669"/>
    <property type="project" value="TreeGrafter"/>
</dbReference>
<organism evidence="5 6">
    <name type="scientific">Cloeon dipterum</name>
    <dbReference type="NCBI Taxonomy" id="197152"/>
    <lineage>
        <taxon>Eukaryota</taxon>
        <taxon>Metazoa</taxon>
        <taxon>Ecdysozoa</taxon>
        <taxon>Arthropoda</taxon>
        <taxon>Hexapoda</taxon>
        <taxon>Insecta</taxon>
        <taxon>Pterygota</taxon>
        <taxon>Palaeoptera</taxon>
        <taxon>Ephemeroptera</taxon>
        <taxon>Pisciforma</taxon>
        <taxon>Baetidae</taxon>
        <taxon>Cloeon</taxon>
    </lineage>
</organism>
<dbReference type="OrthoDB" id="10063861at2759"/>
<evidence type="ECO:0000256" key="3">
    <source>
        <dbReference type="ARBA" id="ARBA00023242"/>
    </source>
</evidence>
<keyword evidence="3" id="KW-0539">Nucleus</keyword>
<dbReference type="PANTHER" id="PTHR12900:SF0">
    <property type="entry name" value="CHECKPOINT PROTEIN"/>
    <property type="match status" value="1"/>
</dbReference>
<evidence type="ECO:0000256" key="4">
    <source>
        <dbReference type="PIRNR" id="PIRNR011312"/>
    </source>
</evidence>
<dbReference type="Proteomes" id="UP000494165">
    <property type="component" value="Unassembled WGS sequence"/>
</dbReference>
<evidence type="ECO:0000313" key="5">
    <source>
        <dbReference type="EMBL" id="CAB3370172.1"/>
    </source>
</evidence>
<dbReference type="GO" id="GO:0030896">
    <property type="term" value="C:checkpoint clamp complex"/>
    <property type="evidence" value="ECO:0007669"/>
    <property type="project" value="InterPro"/>
</dbReference>
<evidence type="ECO:0000256" key="1">
    <source>
        <dbReference type="ARBA" id="ARBA00004123"/>
    </source>
</evidence>
<dbReference type="EMBL" id="CADEPI010000050">
    <property type="protein sequence ID" value="CAB3370172.1"/>
    <property type="molecule type" value="Genomic_DNA"/>
</dbReference>
<dbReference type="Pfam" id="PF04005">
    <property type="entry name" value="Hus1"/>
    <property type="match status" value="1"/>
</dbReference>
<dbReference type="GO" id="GO:0035861">
    <property type="term" value="C:site of double-strand break"/>
    <property type="evidence" value="ECO:0007669"/>
    <property type="project" value="TreeGrafter"/>
</dbReference>
<keyword evidence="6" id="KW-1185">Reference proteome</keyword>
<comment type="caution">
    <text evidence="5">The sequence shown here is derived from an EMBL/GenBank/DDBJ whole genome shotgun (WGS) entry which is preliminary data.</text>
</comment>
<comment type="similarity">
    <text evidence="2 4">Belongs to the HUS1 family.</text>
</comment>
<dbReference type="InterPro" id="IPR016580">
    <property type="entry name" value="HUS1"/>
</dbReference>
<reference evidence="5 6" key="1">
    <citation type="submission" date="2020-04" db="EMBL/GenBank/DDBJ databases">
        <authorList>
            <person name="Alioto T."/>
            <person name="Alioto T."/>
            <person name="Gomez Garrido J."/>
        </authorList>
    </citation>
    <scope>NUCLEOTIDE SEQUENCE [LARGE SCALE GENOMIC DNA]</scope>
</reference>
<accession>A0A8S1CQ56</accession>
<dbReference type="GO" id="GO:0000723">
    <property type="term" value="P:telomere maintenance"/>
    <property type="evidence" value="ECO:0007669"/>
    <property type="project" value="TreeGrafter"/>
</dbReference>